<dbReference type="AlphaFoldDB" id="A0A1W6AGV9"/>
<accession>A0A1W6AGV9</accession>
<feature type="region of interest" description="Disordered" evidence="1">
    <location>
        <begin position="29"/>
        <end position="51"/>
    </location>
</feature>
<proteinExistence type="predicted"/>
<gene>
    <name evidence="2" type="ORF">B7492_03625</name>
</gene>
<dbReference type="Proteomes" id="UP000192932">
    <property type="component" value="Chromosome"/>
</dbReference>
<reference evidence="2 3" key="1">
    <citation type="submission" date="2017-04" db="EMBL/GenBank/DDBJ databases">
        <title>The Characteristic of a Fine Plant Growth-Promoting Rhizobacteria Bacillus mycoides Gnyt1 and its Whole Genome Sequencing Analysis.</title>
        <authorList>
            <person name="Li J.H."/>
            <person name="Yao T."/>
        </authorList>
    </citation>
    <scope>NUCLEOTIDE SEQUENCE [LARGE SCALE GENOMIC DNA]</scope>
    <source>
        <strain evidence="2 3">Gnyt1</strain>
    </source>
</reference>
<name>A0A1W6AGV9_BACMY</name>
<dbReference type="PROSITE" id="PS51257">
    <property type="entry name" value="PROKAR_LIPOPROTEIN"/>
    <property type="match status" value="1"/>
</dbReference>
<sequence length="420" mass="46243">MRRGYSEKDDPNFGITIIAAVGLAACGQTSTDHKNHESTEEKKTEQKEMKMNQEVTAPKEMNQGASNDLLTTSLKNVTRLNTNDPLQMAVLTSQTIWPATHKENQPGAIILVPVSEWQLGIASADLIHHPNNGPILFIEKEKVPEMTLKEIKRLNPLGTKDGTQIMVMGDIGASSLEQLKEYEVKQIKETDPAKFAKDVDKEYADITGNYPNSVIIGSSEEEGRLYTTPAVNWISHMPEPLLYTEKNKVPEATIEALKTRKDKANIYVLGPEKIVSKEVEKELSKYGKVTRISGETPTENSVAFAKFKDEKTKFGWGFTKPGHGLSFVSSKTPDLAIAGAPFSHMGKHAPVVLLEEGKASQPVYDFLATIQPKFKDDPTLGPYNHGFLLGSSSDVSFETQGILDERLEIVQESGQGHGGH</sequence>
<feature type="compositionally biased region" description="Basic and acidic residues" evidence="1">
    <location>
        <begin position="31"/>
        <end position="51"/>
    </location>
</feature>
<evidence type="ECO:0000313" key="2">
    <source>
        <dbReference type="EMBL" id="ARJ25062.1"/>
    </source>
</evidence>
<evidence type="ECO:0000256" key="1">
    <source>
        <dbReference type="SAM" id="MobiDB-lite"/>
    </source>
</evidence>
<protein>
    <submittedName>
        <fullName evidence="2">ArsR family transcriptional regulator</fullName>
    </submittedName>
</protein>
<evidence type="ECO:0000313" key="3">
    <source>
        <dbReference type="Proteomes" id="UP000192932"/>
    </source>
</evidence>
<dbReference type="EMBL" id="CP020743">
    <property type="protein sequence ID" value="ARJ25062.1"/>
    <property type="molecule type" value="Genomic_DNA"/>
</dbReference>
<organism evidence="2 3">
    <name type="scientific">Bacillus mycoides</name>
    <dbReference type="NCBI Taxonomy" id="1405"/>
    <lineage>
        <taxon>Bacteria</taxon>
        <taxon>Bacillati</taxon>
        <taxon>Bacillota</taxon>
        <taxon>Bacilli</taxon>
        <taxon>Bacillales</taxon>
        <taxon>Bacillaceae</taxon>
        <taxon>Bacillus</taxon>
        <taxon>Bacillus cereus group</taxon>
    </lineage>
</organism>